<protein>
    <submittedName>
        <fullName evidence="2">Beta-ketoacyl synthase N-terminal-like domain-containing protein</fullName>
    </submittedName>
</protein>
<organism evidence="2 3">
    <name type="scientific">Mesorhizobium humile</name>
    <dbReference type="NCBI Taxonomy" id="3072313"/>
    <lineage>
        <taxon>Bacteria</taxon>
        <taxon>Pseudomonadati</taxon>
        <taxon>Pseudomonadota</taxon>
        <taxon>Alphaproteobacteria</taxon>
        <taxon>Hyphomicrobiales</taxon>
        <taxon>Phyllobacteriaceae</taxon>
        <taxon>Mesorhizobium</taxon>
    </lineage>
</organism>
<dbReference type="InterPro" id="IPR016039">
    <property type="entry name" value="Thiolase-like"/>
</dbReference>
<evidence type="ECO:0000313" key="2">
    <source>
        <dbReference type="EMBL" id="MDX8488809.1"/>
    </source>
</evidence>
<gene>
    <name evidence="2" type="ORF">RFM52_26935</name>
</gene>
<name>A0ABU4YPF9_9HYPH</name>
<keyword evidence="3" id="KW-1185">Reference proteome</keyword>
<dbReference type="SUPFAM" id="SSF53901">
    <property type="entry name" value="Thiolase-like"/>
    <property type="match status" value="1"/>
</dbReference>
<evidence type="ECO:0000259" key="1">
    <source>
        <dbReference type="Pfam" id="PF00109"/>
    </source>
</evidence>
<evidence type="ECO:0000313" key="3">
    <source>
        <dbReference type="Proteomes" id="UP001280156"/>
    </source>
</evidence>
<dbReference type="EMBL" id="JAVIIV010000023">
    <property type="protein sequence ID" value="MDX8488809.1"/>
    <property type="molecule type" value="Genomic_DNA"/>
</dbReference>
<reference evidence="2 3" key="1">
    <citation type="submission" date="2023-08" db="EMBL/GenBank/DDBJ databases">
        <title>Implementing the SeqCode for naming new Mesorhizobium species isolated from Vachellia karroo root nodules.</title>
        <authorList>
            <person name="Van Lill M."/>
        </authorList>
    </citation>
    <scope>NUCLEOTIDE SEQUENCE [LARGE SCALE GENOMIC DNA]</scope>
    <source>
        <strain evidence="2 3">VK2B</strain>
    </source>
</reference>
<dbReference type="Gene3D" id="3.40.47.10">
    <property type="match status" value="1"/>
</dbReference>
<dbReference type="InterPro" id="IPR014030">
    <property type="entry name" value="Ketoacyl_synth_N"/>
</dbReference>
<dbReference type="RefSeq" id="WP_320298725.1">
    <property type="nucleotide sequence ID" value="NZ_JAVIIU010000019.1"/>
</dbReference>
<dbReference type="Pfam" id="PF00109">
    <property type="entry name" value="ketoacyl-synt"/>
    <property type="match status" value="1"/>
</dbReference>
<feature type="domain" description="Beta-ketoacyl synthase-like N-terminal" evidence="1">
    <location>
        <begin position="113"/>
        <end position="191"/>
    </location>
</feature>
<sequence>MTAAATAAAVRAGIAGFGEHPFVVDTAGKSMIVALAPYLDIDVRGAARLAELAAPAAVEAVGPSSAPWSGELPVSLFVGLPSARPGRASDVATIVVDRLREELAPLCRIEKTIVIESGHAAGTMAIERAWQAVRSGACEFALAGGVDSYLEPETLEWLEESDQVHSAGAENNPYGFIPGEAAGFVLLTTTAAAQRYQLSAALELMSVAIARETNLIKTDTVCTGEGLLAMFRNLAGDPPAIKVDHLYCDMNGEPYRADEFGFASIRAAELFRAPDAFTAPADCWGDVGAASGPLLLMLAEAATRKRYAEGPVLAAFTSSESGERCGFLVHDRTEARTH</sequence>
<accession>A0ABU4YPF9</accession>
<dbReference type="Proteomes" id="UP001280156">
    <property type="component" value="Unassembled WGS sequence"/>
</dbReference>
<proteinExistence type="predicted"/>
<comment type="caution">
    <text evidence="2">The sequence shown here is derived from an EMBL/GenBank/DDBJ whole genome shotgun (WGS) entry which is preliminary data.</text>
</comment>